<dbReference type="AlphaFoldDB" id="X1HC82"/>
<name>X1HC82_9ZZZZ</name>
<protein>
    <submittedName>
        <fullName evidence="1">Uncharacterized protein</fullName>
    </submittedName>
</protein>
<comment type="caution">
    <text evidence="1">The sequence shown here is derived from an EMBL/GenBank/DDBJ whole genome shotgun (WGS) entry which is preliminary data.</text>
</comment>
<dbReference type="EMBL" id="BARU01005903">
    <property type="protein sequence ID" value="GAH42928.1"/>
    <property type="molecule type" value="Genomic_DNA"/>
</dbReference>
<accession>X1HC82</accession>
<feature type="non-terminal residue" evidence="1">
    <location>
        <position position="1"/>
    </location>
</feature>
<reference evidence="1" key="1">
    <citation type="journal article" date="2014" name="Front. Microbiol.">
        <title>High frequency of phylogenetically diverse reductive dehalogenase-homologous genes in deep subseafloor sedimentary metagenomes.</title>
        <authorList>
            <person name="Kawai M."/>
            <person name="Futagami T."/>
            <person name="Toyoda A."/>
            <person name="Takaki Y."/>
            <person name="Nishi S."/>
            <person name="Hori S."/>
            <person name="Arai W."/>
            <person name="Tsubouchi T."/>
            <person name="Morono Y."/>
            <person name="Uchiyama I."/>
            <person name="Ito T."/>
            <person name="Fujiyama A."/>
            <person name="Inagaki F."/>
            <person name="Takami H."/>
        </authorList>
    </citation>
    <scope>NUCLEOTIDE SEQUENCE</scope>
    <source>
        <strain evidence="1">Expedition CK06-06</strain>
    </source>
</reference>
<sequence>HFPDLAGSILEPNYLAICQTPIAIHYLEFSLMNGMRADE</sequence>
<evidence type="ECO:0000313" key="1">
    <source>
        <dbReference type="EMBL" id="GAH42928.1"/>
    </source>
</evidence>
<gene>
    <name evidence="1" type="ORF">S03H2_11583</name>
</gene>
<proteinExistence type="predicted"/>
<organism evidence="1">
    <name type="scientific">marine sediment metagenome</name>
    <dbReference type="NCBI Taxonomy" id="412755"/>
    <lineage>
        <taxon>unclassified sequences</taxon>
        <taxon>metagenomes</taxon>
        <taxon>ecological metagenomes</taxon>
    </lineage>
</organism>